<dbReference type="EMBL" id="JAKMXF010000305">
    <property type="protein sequence ID" value="KAI6651373.1"/>
    <property type="molecule type" value="Genomic_DNA"/>
</dbReference>
<dbReference type="GO" id="GO:0005634">
    <property type="term" value="C:nucleus"/>
    <property type="evidence" value="ECO:0007669"/>
    <property type="project" value="TreeGrafter"/>
</dbReference>
<dbReference type="Proteomes" id="UP001165289">
    <property type="component" value="Unassembled WGS sequence"/>
</dbReference>
<keyword evidence="1" id="KW-1133">Transmembrane helix</keyword>
<name>A0AAV7JQW0_9METZ</name>
<feature type="transmembrane region" description="Helical" evidence="1">
    <location>
        <begin position="21"/>
        <end position="45"/>
    </location>
</feature>
<dbReference type="GO" id="GO:0003677">
    <property type="term" value="F:DNA binding"/>
    <property type="evidence" value="ECO:0007669"/>
    <property type="project" value="TreeGrafter"/>
</dbReference>
<accession>A0AAV7JQW0</accession>
<dbReference type="AlphaFoldDB" id="A0AAV7JQW0"/>
<comment type="caution">
    <text evidence="3">The sequence shown here is derived from an EMBL/GenBank/DDBJ whole genome shotgun (WGS) entry which is preliminary data.</text>
</comment>
<evidence type="ECO:0000313" key="3">
    <source>
        <dbReference type="EMBL" id="KAI6651373.1"/>
    </source>
</evidence>
<dbReference type="Pfam" id="PF03184">
    <property type="entry name" value="DDE_1"/>
    <property type="match status" value="1"/>
</dbReference>
<evidence type="ECO:0000313" key="4">
    <source>
        <dbReference type="Proteomes" id="UP001165289"/>
    </source>
</evidence>
<keyword evidence="4" id="KW-1185">Reference proteome</keyword>
<dbReference type="InterPro" id="IPR004875">
    <property type="entry name" value="DDE_SF_endonuclease_dom"/>
</dbReference>
<keyword evidence="1" id="KW-0812">Transmembrane</keyword>
<dbReference type="PANTHER" id="PTHR19303">
    <property type="entry name" value="TRANSPOSON"/>
    <property type="match status" value="1"/>
</dbReference>
<dbReference type="PANTHER" id="PTHR19303:SF73">
    <property type="entry name" value="PROTEIN PDC2"/>
    <property type="match status" value="1"/>
</dbReference>
<keyword evidence="1" id="KW-0472">Membrane</keyword>
<evidence type="ECO:0000256" key="1">
    <source>
        <dbReference type="SAM" id="Phobius"/>
    </source>
</evidence>
<reference evidence="3 4" key="1">
    <citation type="journal article" date="2023" name="BMC Biol.">
        <title>The compact genome of the sponge Oopsacas minuta (Hexactinellida) is lacking key metazoan core genes.</title>
        <authorList>
            <person name="Santini S."/>
            <person name="Schenkelaars Q."/>
            <person name="Jourda C."/>
            <person name="Duchesne M."/>
            <person name="Belahbib H."/>
            <person name="Rocher C."/>
            <person name="Selva M."/>
            <person name="Riesgo A."/>
            <person name="Vervoort M."/>
            <person name="Leys S.P."/>
            <person name="Kodjabachian L."/>
            <person name="Le Bivic A."/>
            <person name="Borchiellini C."/>
            <person name="Claverie J.M."/>
            <person name="Renard E."/>
        </authorList>
    </citation>
    <scope>NUCLEOTIDE SEQUENCE [LARGE SCALE GENOMIC DNA]</scope>
    <source>
        <strain evidence="3">SPO-2</strain>
    </source>
</reference>
<gene>
    <name evidence="3" type="ORF">LOD99_5340</name>
</gene>
<protein>
    <submittedName>
        <fullName evidence="3">Tigger transposable element-derived protein 4-like</fullName>
    </submittedName>
</protein>
<evidence type="ECO:0000259" key="2">
    <source>
        <dbReference type="Pfam" id="PF03184"/>
    </source>
</evidence>
<organism evidence="3 4">
    <name type="scientific">Oopsacas minuta</name>
    <dbReference type="NCBI Taxonomy" id="111878"/>
    <lineage>
        <taxon>Eukaryota</taxon>
        <taxon>Metazoa</taxon>
        <taxon>Porifera</taxon>
        <taxon>Hexactinellida</taxon>
        <taxon>Hexasterophora</taxon>
        <taxon>Lyssacinosida</taxon>
        <taxon>Leucopsacidae</taxon>
        <taxon>Oopsacas</taxon>
    </lineage>
</organism>
<proteinExistence type="predicted"/>
<dbReference type="InterPro" id="IPR050863">
    <property type="entry name" value="CenT-Element_Derived"/>
</dbReference>
<feature type="domain" description="DDE-1" evidence="2">
    <location>
        <begin position="418"/>
        <end position="513"/>
    </location>
</feature>
<sequence length="527" mass="60160">MHKLSQNLSKTFKIDKTLKQLILYVFAAILRSITMREINQLFILLCNVLSVEHSTEIVSSSLVELNDLVKGKIELQLENEGKFELDFNTKENPTTYRCKSPFGRHFDTLRKNNCTDHVIHKGNRSNPCYSLEVLEYLLTYYMPIVTLWTGIILSRSNENLCKASNANAENWFRKVKHPILEKKVNLRAGDFIRTMYEYVNDRIDAFNFGFHPLATNIFKSRKGKLEIQNEENSKEKWCRRNLDLIELCVLNYDLPSSNPISHTGKLDICKRCLMSGQGVWGGDLELFTVALIFKTDIWVFMKETGNSWNVFSGKGSSFDEVLNSPPANANGSIYIVHTGSTGWLAKWKGKYNIKQFTICGESGDIHGQTVDSWKERLPEIIQDYPKENIWNMGETGVIWQALPDRGFCQMGISVKEAKSQKKAWMTGEILESTLTKLNHKLSCNNCCIILLMDNSGCYPESLSAKFSNLNVVFLPANTTAKLQPLDLGIIQKLKVRYRHLFITCILSKIDEYETASDVVKSVNILVQ</sequence>